<proteinExistence type="predicted"/>
<evidence type="ECO:0000256" key="1">
    <source>
        <dbReference type="SAM" id="MobiDB-lite"/>
    </source>
</evidence>
<feature type="compositionally biased region" description="Gly residues" evidence="1">
    <location>
        <begin position="231"/>
        <end position="243"/>
    </location>
</feature>
<dbReference type="KEGG" id="mng:MNEG_16494"/>
<keyword evidence="3" id="KW-1185">Reference proteome</keyword>
<dbReference type="EMBL" id="KK106633">
    <property type="protein sequence ID" value="KIY91470.1"/>
    <property type="molecule type" value="Genomic_DNA"/>
</dbReference>
<sequence length="365" mass="38725">MPGLPMSVAQCQKRFKMLQSRQATRSQITALEDKAQQVFASLTQRTLRLKQELMRLAKARRFSKKHPQREEVLDQVARQTVQQVLDAQQQQQREELAEVGAEEEQRGGAGLQQQQQQQQQPAKALTPASGGIDVALVGPLELSAGGEIILLPGPDELPLMNEIRDAIAHMEGFRSGRPGGDSGRPGSSRRERGLAPEGERRRRRRQKRAAGQNDGAPAADEMRDSDEESGGDGQGVRGGGGGTSDTDWGAAPLRRRRRGSPVQRFPDFRTVAQLVASWRCHTPIAARGDAVPQHAATADAATPGVGGEALLGERAAAEAAAAAPSAGALAAAAAEGDAAPPLPVIVAMRLIQLRTRSAGCALLGG</sequence>
<reference evidence="2 3" key="1">
    <citation type="journal article" date="2013" name="BMC Genomics">
        <title>Reconstruction of the lipid metabolism for the microalga Monoraphidium neglectum from its genome sequence reveals characteristics suitable for biofuel production.</title>
        <authorList>
            <person name="Bogen C."/>
            <person name="Al-Dilaimi A."/>
            <person name="Albersmeier A."/>
            <person name="Wichmann J."/>
            <person name="Grundmann M."/>
            <person name="Rupp O."/>
            <person name="Lauersen K.J."/>
            <person name="Blifernez-Klassen O."/>
            <person name="Kalinowski J."/>
            <person name="Goesmann A."/>
            <person name="Mussgnug J.H."/>
            <person name="Kruse O."/>
        </authorList>
    </citation>
    <scope>NUCLEOTIDE SEQUENCE [LARGE SCALE GENOMIC DNA]</scope>
    <source>
        <strain evidence="2 3">SAG 48.87</strain>
    </source>
</reference>
<gene>
    <name evidence="2" type="ORF">MNEG_16494</name>
</gene>
<name>A0A0D2M7J7_9CHLO</name>
<dbReference type="RefSeq" id="XP_013890490.1">
    <property type="nucleotide sequence ID" value="XM_014035036.1"/>
</dbReference>
<feature type="compositionally biased region" description="Basic and acidic residues" evidence="1">
    <location>
        <begin position="188"/>
        <end position="200"/>
    </location>
</feature>
<accession>A0A0D2M7J7</accession>
<feature type="region of interest" description="Disordered" evidence="1">
    <location>
        <begin position="171"/>
        <end position="264"/>
    </location>
</feature>
<evidence type="ECO:0000313" key="3">
    <source>
        <dbReference type="Proteomes" id="UP000054498"/>
    </source>
</evidence>
<dbReference type="AlphaFoldDB" id="A0A0D2M7J7"/>
<dbReference type="GeneID" id="25734259"/>
<feature type="region of interest" description="Disordered" evidence="1">
    <location>
        <begin position="96"/>
        <end position="126"/>
    </location>
</feature>
<dbReference type="Proteomes" id="UP000054498">
    <property type="component" value="Unassembled WGS sequence"/>
</dbReference>
<evidence type="ECO:0000313" key="2">
    <source>
        <dbReference type="EMBL" id="KIY91470.1"/>
    </source>
</evidence>
<protein>
    <submittedName>
        <fullName evidence="2">Uncharacterized protein</fullName>
    </submittedName>
</protein>
<organism evidence="2 3">
    <name type="scientific">Monoraphidium neglectum</name>
    <dbReference type="NCBI Taxonomy" id="145388"/>
    <lineage>
        <taxon>Eukaryota</taxon>
        <taxon>Viridiplantae</taxon>
        <taxon>Chlorophyta</taxon>
        <taxon>core chlorophytes</taxon>
        <taxon>Chlorophyceae</taxon>
        <taxon>CS clade</taxon>
        <taxon>Sphaeropleales</taxon>
        <taxon>Selenastraceae</taxon>
        <taxon>Monoraphidium</taxon>
    </lineage>
</organism>